<comment type="caution">
    <text evidence="2">The sequence shown here is derived from an EMBL/GenBank/DDBJ whole genome shotgun (WGS) entry which is preliminary data.</text>
</comment>
<dbReference type="RefSeq" id="WP_230220797.1">
    <property type="nucleotide sequence ID" value="NZ_JAJKFT010000010.1"/>
</dbReference>
<feature type="chain" id="PRO_5040826318" evidence="1">
    <location>
        <begin position="25"/>
        <end position="251"/>
    </location>
</feature>
<evidence type="ECO:0000313" key="2">
    <source>
        <dbReference type="EMBL" id="MCC9630018.1"/>
    </source>
</evidence>
<feature type="signal peptide" evidence="1">
    <location>
        <begin position="1"/>
        <end position="24"/>
    </location>
</feature>
<keyword evidence="1" id="KW-0732">Signal</keyword>
<dbReference type="AlphaFoldDB" id="A0A9X1MMR7"/>
<keyword evidence="2" id="KW-0378">Hydrolase</keyword>
<dbReference type="GO" id="GO:0008233">
    <property type="term" value="F:peptidase activity"/>
    <property type="evidence" value="ECO:0007669"/>
    <property type="project" value="UniProtKB-KW"/>
</dbReference>
<sequence length="251" mass="26559">MFVRLTAVGLLAMAGIFGSGESLSAEERPARWESVVVIKSTVEKEGKTSVRSSTGFFVKQGEQVYLATARHSADESNPSSEILFSLGDNSVSLKLEELGQSVENSWLTKPSYDIAILPVSHKLLAKAACLELDDCRRQLPPPKTQLEVVGFPLALGLFGPDLSPVVMEAKLASGEISDPFKSDGQRIAIAIPAIAEGTSGAPVFALEGENDWRVIGVFIGILADSTGGKLSKLAPAHALIDLIEIDAAASK</sequence>
<dbReference type="GO" id="GO:0006508">
    <property type="term" value="P:proteolysis"/>
    <property type="evidence" value="ECO:0007669"/>
    <property type="project" value="UniProtKB-KW"/>
</dbReference>
<protein>
    <submittedName>
        <fullName evidence="2">Serine protease</fullName>
    </submittedName>
</protein>
<dbReference type="EMBL" id="JAJKFT010000010">
    <property type="protein sequence ID" value="MCC9630018.1"/>
    <property type="molecule type" value="Genomic_DNA"/>
</dbReference>
<reference evidence="2" key="1">
    <citation type="submission" date="2021-11" db="EMBL/GenBank/DDBJ databases">
        <title>Genome sequence.</title>
        <authorList>
            <person name="Sun Q."/>
        </authorList>
    </citation>
    <scope>NUCLEOTIDE SEQUENCE</scope>
    <source>
        <strain evidence="2">JC732</strain>
    </source>
</reference>
<dbReference type="SUPFAM" id="SSF50494">
    <property type="entry name" value="Trypsin-like serine proteases"/>
    <property type="match status" value="1"/>
</dbReference>
<dbReference type="InterPro" id="IPR009003">
    <property type="entry name" value="Peptidase_S1_PA"/>
</dbReference>
<evidence type="ECO:0000256" key="1">
    <source>
        <dbReference type="SAM" id="SignalP"/>
    </source>
</evidence>
<dbReference type="Proteomes" id="UP001139103">
    <property type="component" value="Unassembled WGS sequence"/>
</dbReference>
<organism evidence="2 3">
    <name type="scientific">Blastopirellula sediminis</name>
    <dbReference type="NCBI Taxonomy" id="2894196"/>
    <lineage>
        <taxon>Bacteria</taxon>
        <taxon>Pseudomonadati</taxon>
        <taxon>Planctomycetota</taxon>
        <taxon>Planctomycetia</taxon>
        <taxon>Pirellulales</taxon>
        <taxon>Pirellulaceae</taxon>
        <taxon>Blastopirellula</taxon>
    </lineage>
</organism>
<gene>
    <name evidence="2" type="ORF">LOC68_16625</name>
</gene>
<accession>A0A9X1MMR7</accession>
<keyword evidence="2" id="KW-0645">Protease</keyword>
<keyword evidence="3" id="KW-1185">Reference proteome</keyword>
<dbReference type="Gene3D" id="2.40.10.120">
    <property type="match status" value="1"/>
</dbReference>
<dbReference type="Pfam" id="PF13365">
    <property type="entry name" value="Trypsin_2"/>
    <property type="match status" value="1"/>
</dbReference>
<evidence type="ECO:0000313" key="3">
    <source>
        <dbReference type="Proteomes" id="UP001139103"/>
    </source>
</evidence>
<proteinExistence type="predicted"/>
<name>A0A9X1MMR7_9BACT</name>